<reference evidence="2" key="1">
    <citation type="submission" date="2020-08" db="EMBL/GenBank/DDBJ databases">
        <title>Ramlibacter sp. USB13 16S ribosomal RNA gene genome sequencing and assembly.</title>
        <authorList>
            <person name="Kang M."/>
        </authorList>
    </citation>
    <scope>NUCLEOTIDE SEQUENCE</scope>
    <source>
        <strain evidence="2">USB13</strain>
    </source>
</reference>
<accession>A0A923MTB0</accession>
<sequence>MPTYDYACARCGTFAELRRIADRDRAADCPKCGNAATRVIAASPHVGGMGSLHARETGDGRYARMRHAAGCGCCV</sequence>
<proteinExistence type="predicted"/>
<evidence type="ECO:0000313" key="3">
    <source>
        <dbReference type="Proteomes" id="UP000608513"/>
    </source>
</evidence>
<dbReference type="AlphaFoldDB" id="A0A923MTB0"/>
<dbReference type="NCBIfam" id="TIGR02605">
    <property type="entry name" value="CxxC_CxxC_SSSS"/>
    <property type="match status" value="1"/>
</dbReference>
<name>A0A923MTB0_9BURK</name>
<dbReference type="Pfam" id="PF09723">
    <property type="entry name" value="Zn_ribbon_8"/>
    <property type="match status" value="1"/>
</dbReference>
<dbReference type="InterPro" id="IPR013429">
    <property type="entry name" value="Regulatory_FmdB_Zinc_ribbon"/>
</dbReference>
<organism evidence="2 3">
    <name type="scientific">Ramlibacter cellulosilyticus</name>
    <dbReference type="NCBI Taxonomy" id="2764187"/>
    <lineage>
        <taxon>Bacteria</taxon>
        <taxon>Pseudomonadati</taxon>
        <taxon>Pseudomonadota</taxon>
        <taxon>Betaproteobacteria</taxon>
        <taxon>Burkholderiales</taxon>
        <taxon>Comamonadaceae</taxon>
        <taxon>Ramlibacter</taxon>
    </lineage>
</organism>
<protein>
    <submittedName>
        <fullName evidence="2">Zinc ribbon domain-containing protein</fullName>
    </submittedName>
</protein>
<comment type="caution">
    <text evidence="2">The sequence shown here is derived from an EMBL/GenBank/DDBJ whole genome shotgun (WGS) entry which is preliminary data.</text>
</comment>
<evidence type="ECO:0000313" key="2">
    <source>
        <dbReference type="EMBL" id="MBC5785447.1"/>
    </source>
</evidence>
<dbReference type="SMART" id="SM00834">
    <property type="entry name" value="CxxC_CXXC_SSSS"/>
    <property type="match status" value="1"/>
</dbReference>
<feature type="domain" description="Putative regulatory protein FmdB zinc ribbon" evidence="1">
    <location>
        <begin position="1"/>
        <end position="41"/>
    </location>
</feature>
<keyword evidence="3" id="KW-1185">Reference proteome</keyword>
<evidence type="ECO:0000259" key="1">
    <source>
        <dbReference type="SMART" id="SM00834"/>
    </source>
</evidence>
<dbReference type="EMBL" id="JACORT010000010">
    <property type="protein sequence ID" value="MBC5785447.1"/>
    <property type="molecule type" value="Genomic_DNA"/>
</dbReference>
<dbReference type="Proteomes" id="UP000608513">
    <property type="component" value="Unassembled WGS sequence"/>
</dbReference>
<gene>
    <name evidence="2" type="ORF">H8N03_21040</name>
</gene>